<dbReference type="Gene3D" id="3.20.20.10">
    <property type="entry name" value="Alanine racemase"/>
    <property type="match status" value="1"/>
</dbReference>
<dbReference type="SUPFAM" id="SSF51419">
    <property type="entry name" value="PLP-binding barrel"/>
    <property type="match status" value="1"/>
</dbReference>
<evidence type="ECO:0000256" key="2">
    <source>
        <dbReference type="ARBA" id="ARBA00022898"/>
    </source>
</evidence>
<comment type="similarity">
    <text evidence="4">Belongs to the arginase family.</text>
</comment>
<dbReference type="GO" id="GO:0046872">
    <property type="term" value="F:metal ion binding"/>
    <property type="evidence" value="ECO:0007669"/>
    <property type="project" value="InterPro"/>
</dbReference>
<dbReference type="GO" id="GO:0005829">
    <property type="term" value="C:cytosol"/>
    <property type="evidence" value="ECO:0007669"/>
    <property type="project" value="TreeGrafter"/>
</dbReference>
<dbReference type="EMBL" id="BSDR01000001">
    <property type="protein sequence ID" value="GLI34855.1"/>
    <property type="molecule type" value="Genomic_DNA"/>
</dbReference>
<dbReference type="GO" id="GO:0008784">
    <property type="term" value="F:alanine racemase activity"/>
    <property type="evidence" value="ECO:0007669"/>
    <property type="project" value="TreeGrafter"/>
</dbReference>
<dbReference type="InterPro" id="IPR006035">
    <property type="entry name" value="Ureohydrolase"/>
</dbReference>
<dbReference type="Pfam" id="PF00491">
    <property type="entry name" value="Arginase"/>
    <property type="match status" value="1"/>
</dbReference>
<accession>A0A9W6FU00</accession>
<dbReference type="GO" id="GO:0030170">
    <property type="term" value="F:pyridoxal phosphate binding"/>
    <property type="evidence" value="ECO:0007669"/>
    <property type="project" value="TreeGrafter"/>
</dbReference>
<dbReference type="PANTHER" id="PTHR30511">
    <property type="entry name" value="ALANINE RACEMASE"/>
    <property type="match status" value="1"/>
</dbReference>
<evidence type="ECO:0000256" key="3">
    <source>
        <dbReference type="ARBA" id="ARBA00023235"/>
    </source>
</evidence>
<dbReference type="InterPro" id="IPR023696">
    <property type="entry name" value="Ureohydrolase_dom_sf"/>
</dbReference>
<dbReference type="SUPFAM" id="SSF52768">
    <property type="entry name" value="Arginase/deacetylase"/>
    <property type="match status" value="1"/>
</dbReference>
<keyword evidence="2" id="KW-0663">Pyridoxal phosphate</keyword>
<dbReference type="CDD" id="cd06815">
    <property type="entry name" value="PLPDE_III_AR_like_1"/>
    <property type="match status" value="1"/>
</dbReference>
<dbReference type="RefSeq" id="WP_281794292.1">
    <property type="nucleotide sequence ID" value="NZ_BSDR01000001.1"/>
</dbReference>
<dbReference type="InterPro" id="IPR029066">
    <property type="entry name" value="PLP-binding_barrel"/>
</dbReference>
<comment type="caution">
    <text evidence="6">The sequence shown here is derived from an EMBL/GenBank/DDBJ whole genome shotgun (WGS) entry which is preliminary data.</text>
</comment>
<evidence type="ECO:0000256" key="1">
    <source>
        <dbReference type="ARBA" id="ARBA00001933"/>
    </source>
</evidence>
<dbReference type="Proteomes" id="UP001144372">
    <property type="component" value="Unassembled WGS sequence"/>
</dbReference>
<evidence type="ECO:0000256" key="4">
    <source>
        <dbReference type="PROSITE-ProRule" id="PRU00742"/>
    </source>
</evidence>
<dbReference type="Pfam" id="PF01168">
    <property type="entry name" value="Ala_racemase_N"/>
    <property type="match status" value="1"/>
</dbReference>
<gene>
    <name evidence="6" type="ORF">DAMNIGENAA_22880</name>
</gene>
<dbReference type="Gene3D" id="3.40.800.10">
    <property type="entry name" value="Ureohydrolase domain"/>
    <property type="match status" value="1"/>
</dbReference>
<organism evidence="6 7">
    <name type="scientific">Desulforhabdus amnigena</name>
    <dbReference type="NCBI Taxonomy" id="40218"/>
    <lineage>
        <taxon>Bacteria</taxon>
        <taxon>Pseudomonadati</taxon>
        <taxon>Thermodesulfobacteriota</taxon>
        <taxon>Syntrophobacteria</taxon>
        <taxon>Syntrophobacterales</taxon>
        <taxon>Syntrophobacteraceae</taxon>
        <taxon>Desulforhabdus</taxon>
    </lineage>
</organism>
<keyword evidence="7" id="KW-1185">Reference proteome</keyword>
<dbReference type="InterPro" id="IPR000821">
    <property type="entry name" value="Ala_racemase"/>
</dbReference>
<comment type="cofactor">
    <cofactor evidence="1">
        <name>pyridoxal 5'-phosphate</name>
        <dbReference type="ChEBI" id="CHEBI:597326"/>
    </cofactor>
</comment>
<dbReference type="PRINTS" id="PR00116">
    <property type="entry name" value="ARGINASE"/>
</dbReference>
<dbReference type="PANTHER" id="PTHR30511:SF3">
    <property type="entry name" value="LYSINE RACEMASE"/>
    <property type="match status" value="1"/>
</dbReference>
<reference evidence="6" key="1">
    <citation type="submission" date="2022-12" db="EMBL/GenBank/DDBJ databases">
        <title>Reference genome sequencing for broad-spectrum identification of bacterial and archaeal isolates by mass spectrometry.</title>
        <authorList>
            <person name="Sekiguchi Y."/>
            <person name="Tourlousse D.M."/>
        </authorList>
    </citation>
    <scope>NUCLEOTIDE SEQUENCE</scope>
    <source>
        <strain evidence="6">ASRB1</strain>
    </source>
</reference>
<sequence>MYGPYITIDLEKIEHNARTITRLCRAHGIEVTGVTKVTCGMPQVAKAMLRGGVSSIGESRMKNIHRLKANGVNTSFMLLRIPPLSGADDIVASADISLNSELPVISALSDAACRRGLVHKIIIMVDLGDLREGVWPDDLLPFVRDAVGLPGIRIVGLGTNLSCYGGVIPTAENMNRLVEYACMIEKSFSIDLQYISGGNSSALNLIASGKMPKRINHVRIGEGILLGRETINRTAWPGTFQDAFMLHAEVIELKEKPSMPIGPTSEDAFGGKPVFEDKGEMIRAILNIGREDVDIEGIKPVDLGLSILGASSDHLILDVTRAQKAVHLGEDLAFSMNYGALLAAMTSQYVEKRPLRGLEMERLRAGVMILCIRGANGKAPFTVFDIERLEKGLKVLGYSNVIKKNISSPSGGETQSHERHSPSAENRQILEMAPAVADGVVEALAQDCIPLVLANDPGHCLGVYQGLARFLPSCGTIILSAHGGFMPPRTDVPLRHSALGSALGFDVGTTAALAGIQPCLQPEQVVLIGLREVEDEEAQRIIHSGITVYTMEEIDALGIREVADRALHTAGMGTAGIHLNLNMDVLDPGVAPAVLQPAKGGLSYREGHLVMEMIARSELLRSLAVVGFSQERDKNGSTERTAVEYILSLFGKKILGTV</sequence>
<dbReference type="PROSITE" id="PS51409">
    <property type="entry name" value="ARGINASE_2"/>
    <property type="match status" value="1"/>
</dbReference>
<proteinExistence type="inferred from homology"/>
<protein>
    <submittedName>
        <fullName evidence="6">Alanine racemase</fullName>
    </submittedName>
</protein>
<dbReference type="GO" id="GO:0016813">
    <property type="term" value="F:hydrolase activity, acting on carbon-nitrogen (but not peptide) bonds, in linear amidines"/>
    <property type="evidence" value="ECO:0007669"/>
    <property type="project" value="UniProtKB-ARBA"/>
</dbReference>
<evidence type="ECO:0000313" key="7">
    <source>
        <dbReference type="Proteomes" id="UP001144372"/>
    </source>
</evidence>
<dbReference type="AlphaFoldDB" id="A0A9W6FU00"/>
<feature type="domain" description="Alanine racemase N-terminal" evidence="5">
    <location>
        <begin position="8"/>
        <end position="224"/>
    </location>
</feature>
<dbReference type="InterPro" id="IPR001608">
    <property type="entry name" value="Ala_racemase_N"/>
</dbReference>
<evidence type="ECO:0000259" key="5">
    <source>
        <dbReference type="Pfam" id="PF01168"/>
    </source>
</evidence>
<evidence type="ECO:0000313" key="6">
    <source>
        <dbReference type="EMBL" id="GLI34855.1"/>
    </source>
</evidence>
<name>A0A9W6FU00_9BACT</name>
<keyword evidence="3" id="KW-0413">Isomerase</keyword>